<feature type="transmembrane region" description="Helical" evidence="12">
    <location>
        <begin position="138"/>
        <end position="158"/>
    </location>
</feature>
<evidence type="ECO:0000256" key="3">
    <source>
        <dbReference type="ARBA" id="ARBA00007520"/>
    </source>
</evidence>
<keyword evidence="6" id="KW-1003">Cell membrane</keyword>
<dbReference type="InterPro" id="IPR008969">
    <property type="entry name" value="CarboxyPept-like_regulatory"/>
</dbReference>
<dbReference type="GO" id="GO:0004556">
    <property type="term" value="F:alpha-amylase activity"/>
    <property type="evidence" value="ECO:0007669"/>
    <property type="project" value="UniProtKB-EC"/>
</dbReference>
<feature type="transmembrane region" description="Helical" evidence="12">
    <location>
        <begin position="508"/>
        <end position="526"/>
    </location>
</feature>
<dbReference type="InterPro" id="IPR011701">
    <property type="entry name" value="MFS"/>
</dbReference>
<dbReference type="SUPFAM" id="SSF49464">
    <property type="entry name" value="Carboxypeptidase regulatory domain-like"/>
    <property type="match status" value="1"/>
</dbReference>
<evidence type="ECO:0000256" key="10">
    <source>
        <dbReference type="ARBA" id="ARBA00030238"/>
    </source>
</evidence>
<proteinExistence type="inferred from homology"/>
<dbReference type="GO" id="GO:0005975">
    <property type="term" value="P:carbohydrate metabolic process"/>
    <property type="evidence" value="ECO:0007669"/>
    <property type="project" value="UniProtKB-ARBA"/>
</dbReference>
<dbReference type="Gene3D" id="1.20.1250.20">
    <property type="entry name" value="MFS general substrate transporter like domains"/>
    <property type="match status" value="2"/>
</dbReference>
<keyword evidence="15" id="KW-1185">Reference proteome</keyword>
<evidence type="ECO:0000256" key="5">
    <source>
        <dbReference type="ARBA" id="ARBA00022448"/>
    </source>
</evidence>
<dbReference type="Pfam" id="PF07690">
    <property type="entry name" value="MFS_1"/>
    <property type="match status" value="1"/>
</dbReference>
<evidence type="ECO:0000256" key="6">
    <source>
        <dbReference type="ARBA" id="ARBA00022475"/>
    </source>
</evidence>
<feature type="transmembrane region" description="Helical" evidence="12">
    <location>
        <begin position="336"/>
        <end position="358"/>
    </location>
</feature>
<dbReference type="RefSeq" id="WP_184569548.1">
    <property type="nucleotide sequence ID" value="NZ_JACHJL010000002.1"/>
</dbReference>
<evidence type="ECO:0000256" key="12">
    <source>
        <dbReference type="SAM" id="Phobius"/>
    </source>
</evidence>
<dbReference type="EC" id="3.2.1.1" evidence="4"/>
<evidence type="ECO:0000256" key="4">
    <source>
        <dbReference type="ARBA" id="ARBA00012595"/>
    </source>
</evidence>
<dbReference type="SUPFAM" id="SSF49452">
    <property type="entry name" value="Starch-binding domain-like"/>
    <property type="match status" value="1"/>
</dbReference>
<feature type="transmembrane region" description="Helical" evidence="12">
    <location>
        <begin position="78"/>
        <end position="96"/>
    </location>
</feature>
<dbReference type="InterPro" id="IPR013783">
    <property type="entry name" value="Ig-like_fold"/>
</dbReference>
<dbReference type="PRINTS" id="PR01036">
    <property type="entry name" value="TCRTETB"/>
</dbReference>
<dbReference type="FunFam" id="1.20.1720.10:FF:000004">
    <property type="entry name" value="EmrB/QacA family drug resistance transporter"/>
    <property type="match status" value="1"/>
</dbReference>
<keyword evidence="9 12" id="KW-0472">Membrane</keyword>
<evidence type="ECO:0000313" key="14">
    <source>
        <dbReference type="EMBL" id="MBB5934286.1"/>
    </source>
</evidence>
<dbReference type="EMBL" id="JACHJL010000002">
    <property type="protein sequence ID" value="MBB5934286.1"/>
    <property type="molecule type" value="Genomic_DNA"/>
</dbReference>
<gene>
    <name evidence="14" type="ORF">FHS42_001312</name>
</gene>
<comment type="catalytic activity">
    <reaction evidence="1">
        <text>Endohydrolysis of (1-&gt;4)-alpha-D-glucosidic linkages in polysaccharides containing three or more (1-&gt;4)-alpha-linked D-glucose units.</text>
        <dbReference type="EC" id="3.2.1.1"/>
    </reaction>
</comment>
<dbReference type="GO" id="GO:0030246">
    <property type="term" value="F:carbohydrate binding"/>
    <property type="evidence" value="ECO:0007669"/>
    <property type="project" value="InterPro"/>
</dbReference>
<keyword evidence="5" id="KW-0813">Transport</keyword>
<dbReference type="InterPro" id="IPR036259">
    <property type="entry name" value="MFS_trans_sf"/>
</dbReference>
<feature type="region of interest" description="Disordered" evidence="11">
    <location>
        <begin position="579"/>
        <end position="609"/>
    </location>
</feature>
<protein>
    <recommendedName>
        <fullName evidence="4">alpha-amylase</fullName>
        <ecNumber evidence="4">3.2.1.1</ecNumber>
    </recommendedName>
    <alternativeName>
        <fullName evidence="10">1,4-alpha-D-glucan glucanohydrolase</fullName>
    </alternativeName>
</protein>
<evidence type="ECO:0000313" key="15">
    <source>
        <dbReference type="Proteomes" id="UP000588098"/>
    </source>
</evidence>
<feature type="transmembrane region" description="Helical" evidence="12">
    <location>
        <begin position="235"/>
        <end position="253"/>
    </location>
</feature>
<feature type="transmembrane region" description="Helical" evidence="12">
    <location>
        <begin position="108"/>
        <end position="126"/>
    </location>
</feature>
<dbReference type="GO" id="GO:0005886">
    <property type="term" value="C:plasma membrane"/>
    <property type="evidence" value="ECO:0007669"/>
    <property type="project" value="UniProtKB-SubCell"/>
</dbReference>
<dbReference type="SUPFAM" id="SSF103473">
    <property type="entry name" value="MFS general substrate transporter"/>
    <property type="match status" value="1"/>
</dbReference>
<comment type="caution">
    <text evidence="14">The sequence shown here is derived from an EMBL/GenBank/DDBJ whole genome shotgun (WGS) entry which is preliminary data.</text>
</comment>
<dbReference type="Proteomes" id="UP000588098">
    <property type="component" value="Unassembled WGS sequence"/>
</dbReference>
<dbReference type="InterPro" id="IPR013784">
    <property type="entry name" value="Carb-bd-like_fold"/>
</dbReference>
<reference evidence="14 15" key="1">
    <citation type="submission" date="2020-08" db="EMBL/GenBank/DDBJ databases">
        <title>Genomic Encyclopedia of Type Strains, Phase III (KMG-III): the genomes of soil and plant-associated and newly described type strains.</title>
        <authorList>
            <person name="Whitman W."/>
        </authorList>
    </citation>
    <scope>NUCLEOTIDE SEQUENCE [LARGE SCALE GENOMIC DNA]</scope>
    <source>
        <strain evidence="14 15">CECT 8305</strain>
    </source>
</reference>
<dbReference type="PROSITE" id="PS50850">
    <property type="entry name" value="MFS"/>
    <property type="match status" value="1"/>
</dbReference>
<evidence type="ECO:0000256" key="8">
    <source>
        <dbReference type="ARBA" id="ARBA00022989"/>
    </source>
</evidence>
<dbReference type="PANTHER" id="PTHR23501">
    <property type="entry name" value="MAJOR FACILITATOR SUPERFAMILY"/>
    <property type="match status" value="1"/>
</dbReference>
<accession>A0A7W9Q623</accession>
<dbReference type="PANTHER" id="PTHR23501:SF197">
    <property type="entry name" value="COMD"/>
    <property type="match status" value="1"/>
</dbReference>
<sequence length="941" mass="96138">MATTTPPGVRGDAGLSAGAENAAAGAAPATPAGPMTHRQIMEALSGLLLGMFVAILSSTIVTNALPEIISDLHGSQSSYTWVVTAALLAMTASTPLWGKLSDLFSKKLLVQISLIIYVAGSVVAGLSQNTSMLIGCRVVQGIGVGGLTALAQIVMAAMISPRERGRYSGYLGATFAVATVGGPLLGGVITDTSWLGWRWCFYVGVPFAIVALVVLQKTLRLPVVKREVKVDWTGAFFVSAAVSLLLVWVTLAGDNYDWISWQSYAMVGGAFALGLIFVWVESRAAEPIIPLRLFRNRTITLASIASLFVGVAMFTGTVFFSQYFQLARGESPTMSGVMTIPMIMGLFVSSTVSGQIITKNGRWKAWLVSGGALLTAGMAMLGTLRYDTPYWQMAVYMVLMGLGIGMMMQNLVLCTQNQVAPRDLGAASSVVTFFRSLGGAIGVSALGAVLAHQVKDYTKDGFTELAARTGGKAPASLSGGGGIPDLDKLPAPIRTIVESAYGHGVGDIFLYAAPSALLAFLVTIFIKEVALQTKVAGHESKPANPAEAVAHEAPADAANRTADAEGTLVLAAVGAATGTPDDGAAGQGGAEGSARRPKHALSGSGARTASWGGGDPLAAATAINSAVAPGPDETAVALGAAGVPQSDRAVDQQPIAGYGAAHRDGVGTGTGTGTGEVGGVPIHGRIRNADGGAVPHSAVTLISLSGRQLGRSATQQDGSYALQAPGAGSYVLIAAADGHQPQASTVVIGQEPLGFDVLLTGTSGLAGAVRSATDGLPVEAAMVVVTDVRGEVLATAKTGPQGDFAFDELVPGTFTLAVGATGYRPCALPVEIGSQGVTRIEVELRSGARVQGTIRAGADHRPLPDARVTLVDAAGNVAATTSTGEDGAYAFTDLDTGDYTVIASGYPPVATALPVHGPGVDGYDITLVHPDDQHGSDQHGR</sequence>
<dbReference type="Gene3D" id="2.60.40.10">
    <property type="entry name" value="Immunoglobulins"/>
    <property type="match status" value="1"/>
</dbReference>
<comment type="subcellular location">
    <subcellularLocation>
        <location evidence="2">Cell membrane</location>
        <topology evidence="2">Multi-pass membrane protein</topology>
    </subcellularLocation>
</comment>
<dbReference type="AlphaFoldDB" id="A0A7W9Q623"/>
<name>A0A7W9Q623_9ACTN</name>
<feature type="domain" description="Major facilitator superfamily (MFS) profile" evidence="13">
    <location>
        <begin position="43"/>
        <end position="531"/>
    </location>
</feature>
<dbReference type="SUPFAM" id="SSF49478">
    <property type="entry name" value="Cna protein B-type domain"/>
    <property type="match status" value="1"/>
</dbReference>
<keyword evidence="8 12" id="KW-1133">Transmembrane helix</keyword>
<feature type="transmembrane region" description="Helical" evidence="12">
    <location>
        <begin position="365"/>
        <end position="384"/>
    </location>
</feature>
<evidence type="ECO:0000256" key="1">
    <source>
        <dbReference type="ARBA" id="ARBA00000548"/>
    </source>
</evidence>
<feature type="transmembrane region" description="Helical" evidence="12">
    <location>
        <begin position="259"/>
        <end position="280"/>
    </location>
</feature>
<feature type="transmembrane region" description="Helical" evidence="12">
    <location>
        <begin position="390"/>
        <end position="412"/>
    </location>
</feature>
<organism evidence="14 15">
    <name type="scientific">Streptomyces zagrosensis</name>
    <dbReference type="NCBI Taxonomy" id="1042984"/>
    <lineage>
        <taxon>Bacteria</taxon>
        <taxon>Bacillati</taxon>
        <taxon>Actinomycetota</taxon>
        <taxon>Actinomycetes</taxon>
        <taxon>Kitasatosporales</taxon>
        <taxon>Streptomycetaceae</taxon>
        <taxon>Streptomyces</taxon>
    </lineage>
</organism>
<keyword evidence="7 12" id="KW-0812">Transmembrane</keyword>
<dbReference type="Gene3D" id="2.60.40.1120">
    <property type="entry name" value="Carboxypeptidase-like, regulatory domain"/>
    <property type="match status" value="2"/>
</dbReference>
<dbReference type="CDD" id="cd17502">
    <property type="entry name" value="MFS_Azr1_MDR_like"/>
    <property type="match status" value="1"/>
</dbReference>
<feature type="transmembrane region" description="Helical" evidence="12">
    <location>
        <begin position="301"/>
        <end position="324"/>
    </location>
</feature>
<dbReference type="InterPro" id="IPR020846">
    <property type="entry name" value="MFS_dom"/>
</dbReference>
<evidence type="ECO:0000256" key="11">
    <source>
        <dbReference type="SAM" id="MobiDB-lite"/>
    </source>
</evidence>
<evidence type="ECO:0000259" key="13">
    <source>
        <dbReference type="PROSITE" id="PS50850"/>
    </source>
</evidence>
<feature type="transmembrane region" description="Helical" evidence="12">
    <location>
        <begin position="196"/>
        <end position="215"/>
    </location>
</feature>
<dbReference type="GO" id="GO:0022857">
    <property type="term" value="F:transmembrane transporter activity"/>
    <property type="evidence" value="ECO:0007669"/>
    <property type="project" value="InterPro"/>
</dbReference>
<evidence type="ECO:0000256" key="7">
    <source>
        <dbReference type="ARBA" id="ARBA00022692"/>
    </source>
</evidence>
<evidence type="ECO:0000256" key="2">
    <source>
        <dbReference type="ARBA" id="ARBA00004651"/>
    </source>
</evidence>
<feature type="transmembrane region" description="Helical" evidence="12">
    <location>
        <begin position="44"/>
        <end position="66"/>
    </location>
</feature>
<feature type="transmembrane region" description="Helical" evidence="12">
    <location>
        <begin position="170"/>
        <end position="190"/>
    </location>
</feature>
<comment type="similarity">
    <text evidence="3">Belongs to the major facilitator superfamily. TCR/Tet family.</text>
</comment>
<dbReference type="Pfam" id="PF13620">
    <property type="entry name" value="CarboxypepD_reg"/>
    <property type="match status" value="3"/>
</dbReference>
<evidence type="ECO:0000256" key="9">
    <source>
        <dbReference type="ARBA" id="ARBA00023136"/>
    </source>
</evidence>